<reference evidence="2 3" key="1">
    <citation type="submission" date="2016-11" db="EMBL/GenBank/DDBJ databases">
        <title>The macronuclear genome of Stentor coeruleus: a giant cell with tiny introns.</title>
        <authorList>
            <person name="Slabodnick M."/>
            <person name="Ruby J.G."/>
            <person name="Reiff S.B."/>
            <person name="Swart E.C."/>
            <person name="Gosai S."/>
            <person name="Prabakaran S."/>
            <person name="Witkowska E."/>
            <person name="Larue G.E."/>
            <person name="Fisher S."/>
            <person name="Freeman R.M."/>
            <person name="Gunawardena J."/>
            <person name="Chu W."/>
            <person name="Stover N.A."/>
            <person name="Gregory B.D."/>
            <person name="Nowacki M."/>
            <person name="Derisi J."/>
            <person name="Roy S.W."/>
            <person name="Marshall W.F."/>
            <person name="Sood P."/>
        </authorList>
    </citation>
    <scope>NUCLEOTIDE SEQUENCE [LARGE SCALE GENOMIC DNA]</scope>
    <source>
        <strain evidence="2">WM001</strain>
    </source>
</reference>
<gene>
    <name evidence="2" type="ORF">SteCoe_7914</name>
</gene>
<accession>A0A1R2CLD3</accession>
<sequence length="673" mass="77125">MKKVVKLPVKQGNQPSYYPNDMNSDTGEAYKDMRAPNQNPNAQKVLPNFSYKQGYEFIRPAENPAQMIPDNRNIKHSQSILGDLSTFNEYENKDMNCRSRIRLGSEDQDYYYNQDPYFEDVQSKTSKNPYEVIDDYHSRDYTRRNTVFPSPILTPKYNKPSLEYENPKNYYDNQVYNDKRVGYDSFHESPFSTISQPSVIPSYNPPYQNHPKYPQPIADTSYGYENTLPTLHNPSIPPPLNINPNSNNLNYSINPYMQNNPPALDLTRSTSNNSPYFLQNTKIDTQSIYKQTNPPLFTTLPQTGFSSPSNIPQPPFNNEFTNQNPVPQFQPPPNLKNNPIQPKLIDNSKPPSLNIKPLEIPIQNINYTTNIPQSSYNKKNQFLPDNISKTNEEFTKQNAVVLPPPLNIPVSTVNNSFLTMNPISNTFTSPPPPIISLPPIQIKDIFTVLKESTCLLCNESNPNFLSSCKHLYHIKCIKKLQSTKCIKKLQSSKCVKCPEIIKNGWLDIPSANNCHNCLSAFNLFSCNNCNKKSCISCIMHRDLQGCCGDFEKNKIKLYQQCPGCFYDRSICDLVINTCTTHNFLCKKCWNLSTKIGKCILGCYIGNMRFPDIIQCPECYEFEIKYYGEYLCPDKSCESCDKCMTKRSVSVPECIPYCMCTEPMIKKNIEDLWS</sequence>
<comment type="caution">
    <text evidence="2">The sequence shown here is derived from an EMBL/GenBank/DDBJ whole genome shotgun (WGS) entry which is preliminary data.</text>
</comment>
<feature type="region of interest" description="Disordered" evidence="1">
    <location>
        <begin position="321"/>
        <end position="348"/>
    </location>
</feature>
<proteinExistence type="predicted"/>
<keyword evidence="3" id="KW-1185">Reference proteome</keyword>
<dbReference type="AlphaFoldDB" id="A0A1R2CLD3"/>
<evidence type="ECO:0000256" key="1">
    <source>
        <dbReference type="SAM" id="MobiDB-lite"/>
    </source>
</evidence>
<protein>
    <recommendedName>
        <fullName evidence="4">RING-type domain-containing protein</fullName>
    </recommendedName>
</protein>
<feature type="region of interest" description="Disordered" evidence="1">
    <location>
        <begin position="1"/>
        <end position="29"/>
    </location>
</feature>
<dbReference type="EMBL" id="MPUH01000116">
    <property type="protein sequence ID" value="OMJ89833.1"/>
    <property type="molecule type" value="Genomic_DNA"/>
</dbReference>
<evidence type="ECO:0000313" key="2">
    <source>
        <dbReference type="EMBL" id="OMJ89833.1"/>
    </source>
</evidence>
<feature type="compositionally biased region" description="Polar residues" evidence="1">
    <location>
        <begin position="11"/>
        <end position="26"/>
    </location>
</feature>
<name>A0A1R2CLD3_9CILI</name>
<organism evidence="2 3">
    <name type="scientific">Stentor coeruleus</name>
    <dbReference type="NCBI Taxonomy" id="5963"/>
    <lineage>
        <taxon>Eukaryota</taxon>
        <taxon>Sar</taxon>
        <taxon>Alveolata</taxon>
        <taxon>Ciliophora</taxon>
        <taxon>Postciliodesmatophora</taxon>
        <taxon>Heterotrichea</taxon>
        <taxon>Heterotrichida</taxon>
        <taxon>Stentoridae</taxon>
        <taxon>Stentor</taxon>
    </lineage>
</organism>
<dbReference type="Proteomes" id="UP000187209">
    <property type="component" value="Unassembled WGS sequence"/>
</dbReference>
<evidence type="ECO:0008006" key="4">
    <source>
        <dbReference type="Google" id="ProtNLM"/>
    </source>
</evidence>
<evidence type="ECO:0000313" key="3">
    <source>
        <dbReference type="Proteomes" id="UP000187209"/>
    </source>
</evidence>